<name>A0A094Q3Y9_9ZZZZ</name>
<protein>
    <recommendedName>
        <fullName evidence="1">AAA domain-containing protein</fullName>
    </recommendedName>
</protein>
<evidence type="ECO:0000259" key="1">
    <source>
        <dbReference type="Pfam" id="PF13614"/>
    </source>
</evidence>
<dbReference type="PANTHER" id="PTHR13696">
    <property type="entry name" value="P-LOOP CONTAINING NUCLEOSIDE TRIPHOSPHATE HYDROLASE"/>
    <property type="match status" value="1"/>
</dbReference>
<dbReference type="PANTHER" id="PTHR13696:SF99">
    <property type="entry name" value="COBYRINIC ACID AC-DIAMIDE SYNTHASE"/>
    <property type="match status" value="1"/>
</dbReference>
<comment type="caution">
    <text evidence="2">The sequence shown here is derived from an EMBL/GenBank/DDBJ whole genome shotgun (WGS) entry which is preliminary data.</text>
</comment>
<dbReference type="CDD" id="cd02042">
    <property type="entry name" value="ParAB_family"/>
    <property type="match status" value="1"/>
</dbReference>
<dbReference type="EMBL" id="JNSK01000019">
    <property type="protein sequence ID" value="KGA18855.1"/>
    <property type="molecule type" value="Genomic_DNA"/>
</dbReference>
<accession>A0A094Q3Y9</accession>
<reference evidence="2" key="1">
    <citation type="submission" date="2014-05" db="EMBL/GenBank/DDBJ databases">
        <title>Key roles for freshwater Actinobacteria revealed by deep metagenomic sequencing.</title>
        <authorList>
            <person name="Ghai R."/>
            <person name="Mizuno C.M."/>
            <person name="Picazo A."/>
            <person name="Camacho A."/>
            <person name="Rodriguez-Valera F."/>
        </authorList>
    </citation>
    <scope>NUCLEOTIDE SEQUENCE</scope>
</reference>
<dbReference type="Gene3D" id="3.40.50.300">
    <property type="entry name" value="P-loop containing nucleotide triphosphate hydrolases"/>
    <property type="match status" value="1"/>
</dbReference>
<dbReference type="InterPro" id="IPR025669">
    <property type="entry name" value="AAA_dom"/>
</dbReference>
<gene>
    <name evidence="2" type="ORF">GM50_7440</name>
</gene>
<dbReference type="Pfam" id="PF13614">
    <property type="entry name" value="AAA_31"/>
    <property type="match status" value="1"/>
</dbReference>
<dbReference type="SUPFAM" id="SSF52540">
    <property type="entry name" value="P-loop containing nucleoside triphosphate hydrolases"/>
    <property type="match status" value="1"/>
</dbReference>
<dbReference type="InterPro" id="IPR027417">
    <property type="entry name" value="P-loop_NTPase"/>
</dbReference>
<sequence length="227" mass="24981">MSRSIVCLANTAGGSGKSTLAHALSVAFTEYGKKTLLIDLDPRAHLSFRVGRENSRLSISDFLQSTVTVEDLDTHIERFDFIASDSRCGFGFSDTDLRNLLDTLPKEFDVIVIDTPSDVNPGLLAALKVSDLVLIPYSQTLHHYRGIDQIFKLEPNVKKLLLQIGKLSKITDQFSQWPHLDGRCTTAREISEAELTITSVLTTAKNSVIAGEIRESAYSVLEELGIA</sequence>
<feature type="domain" description="AAA" evidence="1">
    <location>
        <begin position="5"/>
        <end position="159"/>
    </location>
</feature>
<evidence type="ECO:0000313" key="2">
    <source>
        <dbReference type="EMBL" id="KGA18855.1"/>
    </source>
</evidence>
<dbReference type="InterPro" id="IPR050678">
    <property type="entry name" value="DNA_Partitioning_ATPase"/>
</dbReference>
<organism evidence="2">
    <name type="scientific">freshwater metagenome</name>
    <dbReference type="NCBI Taxonomy" id="449393"/>
    <lineage>
        <taxon>unclassified sequences</taxon>
        <taxon>metagenomes</taxon>
        <taxon>ecological metagenomes</taxon>
    </lineage>
</organism>
<proteinExistence type="predicted"/>
<dbReference type="AlphaFoldDB" id="A0A094Q3Y9"/>